<comment type="caution">
    <text evidence="5">The sequence shown here is derived from an EMBL/GenBank/DDBJ whole genome shotgun (WGS) entry which is preliminary data.</text>
</comment>
<feature type="region of interest" description="Disordered" evidence="3">
    <location>
        <begin position="2704"/>
        <end position="2785"/>
    </location>
</feature>
<feature type="region of interest" description="Disordered" evidence="3">
    <location>
        <begin position="806"/>
        <end position="846"/>
    </location>
</feature>
<dbReference type="GeneID" id="40311790"/>
<feature type="compositionally biased region" description="Basic and acidic residues" evidence="3">
    <location>
        <begin position="2522"/>
        <end position="2535"/>
    </location>
</feature>
<dbReference type="InterPro" id="IPR036317">
    <property type="entry name" value="Cullin_homology_sf"/>
</dbReference>
<dbReference type="InterPro" id="IPR016158">
    <property type="entry name" value="Cullin_homology"/>
</dbReference>
<dbReference type="VEuPathDB" id="ToxoDB:BESB_068640"/>
<dbReference type="EMBL" id="NWUJ01000006">
    <property type="protein sequence ID" value="PFH34831.1"/>
    <property type="molecule type" value="Genomic_DNA"/>
</dbReference>
<feature type="region of interest" description="Disordered" evidence="3">
    <location>
        <begin position="2106"/>
        <end position="2170"/>
    </location>
</feature>
<dbReference type="Proteomes" id="UP000224006">
    <property type="component" value="Chromosome VI"/>
</dbReference>
<accession>A0A2A9MEZ3</accession>
<feature type="region of interest" description="Disordered" evidence="3">
    <location>
        <begin position="1410"/>
        <end position="1483"/>
    </location>
</feature>
<feature type="compositionally biased region" description="Basic residues" evidence="3">
    <location>
        <begin position="186"/>
        <end position="203"/>
    </location>
</feature>
<evidence type="ECO:0000256" key="3">
    <source>
        <dbReference type="SAM" id="MobiDB-lite"/>
    </source>
</evidence>
<dbReference type="Gene3D" id="3.30.230.130">
    <property type="entry name" value="Cullin, Chain C, Domain 2"/>
    <property type="match status" value="1"/>
</dbReference>
<dbReference type="Pfam" id="PF26557">
    <property type="entry name" value="Cullin_AB"/>
    <property type="match status" value="1"/>
</dbReference>
<dbReference type="InterPro" id="IPR059120">
    <property type="entry name" value="Cullin-like_AB"/>
</dbReference>
<feature type="compositionally biased region" description="Basic and acidic residues" evidence="3">
    <location>
        <begin position="813"/>
        <end position="826"/>
    </location>
</feature>
<feature type="region of interest" description="Disordered" evidence="3">
    <location>
        <begin position="1"/>
        <end position="278"/>
    </location>
</feature>
<keyword evidence="6" id="KW-1185">Reference proteome</keyword>
<feature type="compositionally biased region" description="Basic and acidic residues" evidence="3">
    <location>
        <begin position="474"/>
        <end position="496"/>
    </location>
</feature>
<dbReference type="PANTHER" id="PTHR13037">
    <property type="entry name" value="FORMIN"/>
    <property type="match status" value="1"/>
</dbReference>
<feature type="compositionally biased region" description="Basic and acidic residues" evidence="3">
    <location>
        <begin position="74"/>
        <end position="88"/>
    </location>
</feature>
<feature type="compositionally biased region" description="Basic and acidic residues" evidence="3">
    <location>
        <begin position="1861"/>
        <end position="1883"/>
    </location>
</feature>
<proteinExistence type="inferred from homology"/>
<gene>
    <name evidence="5" type="ORF">BESB_068640</name>
</gene>
<name>A0A2A9MEZ3_BESBE</name>
<dbReference type="InterPro" id="IPR036388">
    <property type="entry name" value="WH-like_DNA-bd_sf"/>
</dbReference>
<feature type="compositionally biased region" description="Basic and acidic residues" evidence="3">
    <location>
        <begin position="1160"/>
        <end position="1193"/>
    </location>
</feature>
<dbReference type="InterPro" id="IPR019559">
    <property type="entry name" value="Cullin_neddylation_domain"/>
</dbReference>
<evidence type="ECO:0000256" key="2">
    <source>
        <dbReference type="PROSITE-ProRule" id="PRU00330"/>
    </source>
</evidence>
<dbReference type="Gene3D" id="1.10.10.10">
    <property type="entry name" value="Winged helix-like DNA-binding domain superfamily/Winged helix DNA-binding domain"/>
    <property type="match status" value="1"/>
</dbReference>
<feature type="compositionally biased region" description="Basic and acidic residues" evidence="3">
    <location>
        <begin position="1133"/>
        <end position="1143"/>
    </location>
</feature>
<comment type="similarity">
    <text evidence="2">Belongs to the cullin family.</text>
</comment>
<feature type="compositionally biased region" description="Low complexity" evidence="3">
    <location>
        <begin position="1410"/>
        <end position="1421"/>
    </location>
</feature>
<feature type="compositionally biased region" description="Basic and acidic residues" evidence="3">
    <location>
        <begin position="1109"/>
        <end position="1122"/>
    </location>
</feature>
<evidence type="ECO:0000256" key="1">
    <source>
        <dbReference type="ARBA" id="ARBA00022581"/>
    </source>
</evidence>
<feature type="compositionally biased region" description="Low complexity" evidence="3">
    <location>
        <begin position="254"/>
        <end position="263"/>
    </location>
</feature>
<feature type="region of interest" description="Disordered" evidence="3">
    <location>
        <begin position="458"/>
        <end position="506"/>
    </location>
</feature>
<feature type="region of interest" description="Disordered" evidence="3">
    <location>
        <begin position="1109"/>
        <end position="1246"/>
    </location>
</feature>
<dbReference type="OrthoDB" id="10407394at2759"/>
<feature type="region of interest" description="Disordered" evidence="3">
    <location>
        <begin position="739"/>
        <end position="761"/>
    </location>
</feature>
<feature type="region of interest" description="Disordered" evidence="3">
    <location>
        <begin position="693"/>
        <end position="722"/>
    </location>
</feature>
<feature type="compositionally biased region" description="Low complexity" evidence="3">
    <location>
        <begin position="568"/>
        <end position="597"/>
    </location>
</feature>
<feature type="region of interest" description="Disordered" evidence="3">
    <location>
        <begin position="568"/>
        <end position="611"/>
    </location>
</feature>
<feature type="region of interest" description="Disordered" evidence="3">
    <location>
        <begin position="867"/>
        <end position="892"/>
    </location>
</feature>
<feature type="compositionally biased region" description="Basic and acidic residues" evidence="3">
    <location>
        <begin position="2115"/>
        <end position="2124"/>
    </location>
</feature>
<feature type="compositionally biased region" description="Polar residues" evidence="3">
    <location>
        <begin position="103"/>
        <end position="114"/>
    </location>
</feature>
<feature type="compositionally biased region" description="Low complexity" evidence="3">
    <location>
        <begin position="1196"/>
        <end position="1209"/>
    </location>
</feature>
<feature type="region of interest" description="Disordered" evidence="3">
    <location>
        <begin position="984"/>
        <end position="1071"/>
    </location>
</feature>
<protein>
    <recommendedName>
        <fullName evidence="4">Cullin family profile domain-containing protein</fullName>
    </recommendedName>
</protein>
<feature type="region of interest" description="Disordered" evidence="3">
    <location>
        <begin position="1778"/>
        <end position="1912"/>
    </location>
</feature>
<feature type="compositionally biased region" description="Low complexity" evidence="3">
    <location>
        <begin position="710"/>
        <end position="722"/>
    </location>
</feature>
<feature type="compositionally biased region" description="Low complexity" evidence="3">
    <location>
        <begin position="1054"/>
        <end position="1066"/>
    </location>
</feature>
<dbReference type="PROSITE" id="PS50069">
    <property type="entry name" value="CULLIN_2"/>
    <property type="match status" value="1"/>
</dbReference>
<evidence type="ECO:0000313" key="5">
    <source>
        <dbReference type="EMBL" id="PFH34831.1"/>
    </source>
</evidence>
<feature type="region of interest" description="Disordered" evidence="3">
    <location>
        <begin position="329"/>
        <end position="386"/>
    </location>
</feature>
<feature type="compositionally biased region" description="Polar residues" evidence="3">
    <location>
        <begin position="1812"/>
        <end position="1826"/>
    </location>
</feature>
<feature type="region of interest" description="Disordered" evidence="3">
    <location>
        <begin position="2492"/>
        <end position="2535"/>
    </location>
</feature>
<feature type="compositionally biased region" description="Polar residues" evidence="3">
    <location>
        <begin position="1454"/>
        <end position="1463"/>
    </location>
</feature>
<feature type="compositionally biased region" description="Polar residues" evidence="3">
    <location>
        <begin position="1437"/>
        <end position="1447"/>
    </location>
</feature>
<reference evidence="5 6" key="1">
    <citation type="submission" date="2017-09" db="EMBL/GenBank/DDBJ databases">
        <title>Genome sequencing of Besnoitia besnoiti strain Bb-Ger1.</title>
        <authorList>
            <person name="Schares G."/>
            <person name="Venepally P."/>
            <person name="Lorenzi H.A."/>
        </authorList>
    </citation>
    <scope>NUCLEOTIDE SEQUENCE [LARGE SCALE GENOMIC DNA]</scope>
    <source>
        <strain evidence="5 6">Bb-Ger1</strain>
    </source>
</reference>
<keyword evidence="1" id="KW-0945">Host-virus interaction</keyword>
<dbReference type="SUPFAM" id="SSF75632">
    <property type="entry name" value="Cullin homology domain"/>
    <property type="match status" value="1"/>
</dbReference>
<feature type="domain" description="Cullin family profile" evidence="4">
    <location>
        <begin position="2345"/>
        <end position="2450"/>
    </location>
</feature>
<feature type="compositionally biased region" description="Low complexity" evidence="3">
    <location>
        <begin position="1778"/>
        <end position="1799"/>
    </location>
</feature>
<evidence type="ECO:0000259" key="4">
    <source>
        <dbReference type="PROSITE" id="PS50069"/>
    </source>
</evidence>
<sequence length="2940" mass="312490">MEGSPPYPLESDVWRTGRDARGEAPRPVGTRRSGQQLSHLASGVLQAEARALSQASEREAGGSVPAPAKASGSSEKKEIEATSERDTQPLDACPVAHEIPIQHQGTCRDTSPRVSQRRAAQGDAAAEKAAERAAWGGESPAGAGGCRVDFRPPQDALPKGGSSPAQERKREKANDIEIAHSAAARATRRRSPQGMRPKKKTRTSRAVAQTKCPSVPRGDRADTPLTPAPSRPAAGSPTPHLDAAPPSAPPPSSASPLPSSAASAPPPSSPYPSPLRPPLLASFLCAEVKQASTERSCAAEESEAPRMTSNEVAEGVRTGNQALLQSREEELASAAGRGGGEQRLKSRVQASDGAMCAPERKRRRKGSETQPHASHRVRGAPSSPSALCASPCPLLRHATRPPGSERVLFQHIVCAVLQPLNRALGAWRASCIERQLRDYAECGTAVRRGALENRENAITRRTTGWRTAAPEGDEVSRKSESPEKADETSAEGRRDGDGDDELFPDAPGLPISQLSEAYSLIWSVSVADPRACLGAYGLFCALLYVFAHQRLRQCPALDRLLRRLYLPPSKTSSSSSSEAPPSSLVSARSEPAWSAPRPAAPSAPPSLSAAALPLDSSPPCSPAHEAPAPAEFLIRVVGVWREYLHFAYALLGIFSCLQTDTASPFLRTASHAALRPPVSPFQHVPPRDLKESCRRVQLPRPRAETREPAAEPSHAEASAAALPTSRVSSASCARELSSFGDSKSEAQPASGAAASHCTHRPRAGGSLRAAALAEDFAPLREDGKGDCEGRGAEGKLEEFEGCFASGREAQSAESDREAEGECKPQNRDFSSCGENAGGDSELPNASLSPTAVGALVLQHLCSPDLPPCMQKQSEKNETSTGREGATEDEEETCRSRVFQLQKDLPGSVRNDIVSKVSLGALVASTMAMQEAALPLDVAALRIFRTLLSPACLTAFRAAVSFCLKEKRTCALRAVLLRCRPPPPACRSLPSAPSSPASSIPPSSSESPSSTRVSSRSAASLHAGAAAALSPGARSESPGRSAARREPTRRQTACAEEAAASSAPSPGAAGGGMHPRLLREAVVFLRRVCDSDSVRLLSLPAWEREKKREAATRAQLRAKDRHAAPASAFGRPQKTPESRRDATTPDRLGGGIAGGGGSGEPEARHAREKQNPRDARGHAADERERRGDPDRGETSQRASGPSAVAAAVPRLQRETGDGGVHASPPQKATRPPPQPPAEAENSERRARRVVAWGTPQWIAGASAKSVWDGDVKEAEKFRRWLMQKAGKFYMTTAACLLRQRSLPLQAYVQLGLHLLEAEAALAETCLPPQAREDMLNAAASALFRFHVETVLQLPPRLGSLLKLGDWLTVRSLFATLRRWPKDALLRFVAECRMHWQERFSFVFLSTSCADSPPSSSPLSRPSQTPYPTSAKRADPLSALSSCPVSPSDSAAARSLPSTSNSAAASTHGARTSEGPRSSSQRASAALSASVAAPARAATGAACVPGGLPSSFLVRRLSALVKECSATEGELKTHFGNHPALRKARDEAFEAVLNGEDVLKLFSAYQARLTSYATPFSAPAPLRHSSSSCLCSPHVCAELAPNVHNQQTGSSLIAASPACRSDADGSAPERVFLQSPSFSFSALTLLCFSLRPSSSLSRSSSLLLSAAVVDYVAQVLQGADSAGYACTPEADPERVDSGCFQTEEGEAIATDACSQKRRRCGGQMTWLASMRQVLHHMQERDTFCNFFRLSVARRLLATALLDFRAQREIPSCLPEAAFSSASASGSRPQAATPSPLTAAASREAEDSFAAFSSGDKSPQSGNSETTRTAAHHPGSLHAARSRGHPLPPQQRHHDGRGSSGGGPREEEQGTVEAEARFGGRHERAETGGGRQEISRAGDQGDSGSASVKNEHERREPPFFQQQMAQAASSASPAFFLSVSARTPDAPSAPATATPRRDAQLALSPYVLRGISAASESVRQLQGRVNPAAQSTGRSRGASAVLIDEEARLAAGHRDAEPSKQARLKLERCAAREMLEAAVGEGCRQQEAWKLRQIFEDLDAAESVEAEFAWSCRERYDLHTGRETSPLGVSLHSGDAACLWADGGTDAGAWGGSTESEAAEKETDERSTIAPSVSQHAWEDDPRSAAKQGVEGRGVPGSLPASDVASRSAVSDRVEATRPAFERGRSHFIFHPLILTQHAWTHALPHRDLYLAPRTTSSAAACLNSRAFSAASPPPAHSPPLLTPAASLHQAAASPSSAYCDVPRPPSAEAEVASRVGEFTERVYSLRSTSRQKSGFSPSRQSGLHARGGRILNASSLKGASAAEDAESELTRYTTGRSLSIRLMKIGDAWVPRDLGMPLKAFTAFYRSRFPERRLSWQLRLSRLEVSCLSAAEATAFIAARGRPRPTLRVNLPALAGVILLLFNARPLFSLREISESTGLSRADAAKIVLSLLVASQQLLQLLPIAFQGRSEAAQRCRAASGDSAASGAATAACGEASKPTAGGEGGEESGADACEGAPNQDRTTLGEKEAKRWDESKSRLPLPCDPLARLWRELTGNEDDCRICLNEAFFAPREEETVVHAHPLEDAALALFVPDIAEKAFLAGDPLYEPLSSLFPSCPPVASPVSPPLPDGYPWRVDSARETGSTGGTRVDFQVSSSLRVSADYQALVEAAVVRVMKRYRRLPHARLYQEVQSYIHRRLSAQSSHMATASRESAGGFLEKQKGTDASAAAVTSRETGEVPRSSCGVATQGLKPEEEGTSKALPPPKPTLSAERGALQEERVETPEEEIVAEANAADRTSGDTATASLLQSRRCGGLKGRLAREHAAAEANPNTTRTSDGELGGESCPAGGDAERSARHRAGGRQAVKLQMEQKELPRQAGLDAKMEAVSPHREGKEIKKAGSLGERALVPMALFKKRLDSLLEREFIARDGNDSAVYIYLP</sequence>
<feature type="compositionally biased region" description="Gly residues" evidence="3">
    <location>
        <begin position="1147"/>
        <end position="1158"/>
    </location>
</feature>
<dbReference type="PANTHER" id="PTHR13037:SF24">
    <property type="entry name" value="POLYCOMB PROTEIN PCL-RELATED"/>
    <property type="match status" value="1"/>
</dbReference>
<feature type="region of interest" description="Disordered" evidence="3">
    <location>
        <begin position="291"/>
        <end position="314"/>
    </location>
</feature>
<dbReference type="RefSeq" id="XP_029218840.1">
    <property type="nucleotide sequence ID" value="XM_029365257.1"/>
</dbReference>
<feature type="compositionally biased region" description="Basic and acidic residues" evidence="3">
    <location>
        <begin position="166"/>
        <end position="178"/>
    </location>
</feature>
<feature type="compositionally biased region" description="Low complexity" evidence="3">
    <location>
        <begin position="985"/>
        <end position="1034"/>
    </location>
</feature>
<feature type="compositionally biased region" description="Pro residues" evidence="3">
    <location>
        <begin position="264"/>
        <end position="277"/>
    </location>
</feature>
<dbReference type="GO" id="GO:0006511">
    <property type="term" value="P:ubiquitin-dependent protein catabolic process"/>
    <property type="evidence" value="ECO:0007669"/>
    <property type="project" value="InterPro"/>
</dbReference>
<dbReference type="KEGG" id="bbes:BESB_068640"/>
<dbReference type="SMART" id="SM00884">
    <property type="entry name" value="Cullin_Nedd8"/>
    <property type="match status" value="1"/>
</dbReference>
<feature type="region of interest" description="Disordered" evidence="3">
    <location>
        <begin position="2818"/>
        <end position="2863"/>
    </location>
</feature>
<dbReference type="GO" id="GO:0031625">
    <property type="term" value="F:ubiquitin protein ligase binding"/>
    <property type="evidence" value="ECO:0007669"/>
    <property type="project" value="InterPro"/>
</dbReference>
<feature type="compositionally biased region" description="Basic and acidic residues" evidence="3">
    <location>
        <begin position="12"/>
        <end position="24"/>
    </location>
</feature>
<evidence type="ECO:0000313" key="6">
    <source>
        <dbReference type="Proteomes" id="UP000224006"/>
    </source>
</evidence>
<organism evidence="5 6">
    <name type="scientific">Besnoitia besnoiti</name>
    <name type="common">Apicomplexan protozoan</name>
    <dbReference type="NCBI Taxonomy" id="94643"/>
    <lineage>
        <taxon>Eukaryota</taxon>
        <taxon>Sar</taxon>
        <taxon>Alveolata</taxon>
        <taxon>Apicomplexa</taxon>
        <taxon>Conoidasida</taxon>
        <taxon>Coccidia</taxon>
        <taxon>Eucoccidiorida</taxon>
        <taxon>Eimeriorina</taxon>
        <taxon>Sarcocystidae</taxon>
        <taxon>Besnoitia</taxon>
    </lineage>
</organism>